<evidence type="ECO:0000259" key="10">
    <source>
        <dbReference type="PROSITE" id="PS50109"/>
    </source>
</evidence>
<evidence type="ECO:0000313" key="12">
    <source>
        <dbReference type="Proteomes" id="UP000186406"/>
    </source>
</evidence>
<dbReference type="SUPFAM" id="SSF47384">
    <property type="entry name" value="Homodimeric domain of signal transducing histidine kinase"/>
    <property type="match status" value="1"/>
</dbReference>
<dbReference type="PANTHER" id="PTHR43065">
    <property type="entry name" value="SENSOR HISTIDINE KINASE"/>
    <property type="match status" value="1"/>
</dbReference>
<evidence type="ECO:0000256" key="8">
    <source>
        <dbReference type="ARBA" id="ARBA00023012"/>
    </source>
</evidence>
<dbReference type="Pfam" id="PF00512">
    <property type="entry name" value="HisKA"/>
    <property type="match status" value="1"/>
</dbReference>
<dbReference type="InterPro" id="IPR003661">
    <property type="entry name" value="HisK_dim/P_dom"/>
</dbReference>
<feature type="domain" description="Histidine kinase" evidence="10">
    <location>
        <begin position="366"/>
        <end position="584"/>
    </location>
</feature>
<keyword evidence="9" id="KW-0812">Transmembrane</keyword>
<dbReference type="SMART" id="SM00388">
    <property type="entry name" value="HisKA"/>
    <property type="match status" value="1"/>
</dbReference>
<dbReference type="Proteomes" id="UP000186406">
    <property type="component" value="Unassembled WGS sequence"/>
</dbReference>
<keyword evidence="4" id="KW-0808">Transferase</keyword>
<dbReference type="PROSITE" id="PS50109">
    <property type="entry name" value="HIS_KIN"/>
    <property type="match status" value="1"/>
</dbReference>
<keyword evidence="3" id="KW-0597">Phosphoprotein</keyword>
<reference evidence="11 12" key="1">
    <citation type="submission" date="2016-12" db="EMBL/GenBank/DDBJ databases">
        <authorList>
            <person name="Song W.-J."/>
            <person name="Kurnit D.M."/>
        </authorList>
    </citation>
    <scope>NUCLEOTIDE SEQUENCE [LARGE SCALE GENOMIC DNA]</scope>
    <source>
        <strain evidence="11 12">DSM 19599</strain>
    </source>
</reference>
<dbReference type="Gene3D" id="3.30.565.10">
    <property type="entry name" value="Histidine kinase-like ATPase, C-terminal domain"/>
    <property type="match status" value="1"/>
</dbReference>
<evidence type="ECO:0000256" key="2">
    <source>
        <dbReference type="ARBA" id="ARBA00012438"/>
    </source>
</evidence>
<keyword evidence="9" id="KW-0472">Membrane</keyword>
<dbReference type="STRING" id="1123029.SAMN02745172_00827"/>
<evidence type="ECO:0000256" key="6">
    <source>
        <dbReference type="ARBA" id="ARBA00022777"/>
    </source>
</evidence>
<keyword evidence="7" id="KW-0067">ATP-binding</keyword>
<dbReference type="SMART" id="SM00387">
    <property type="entry name" value="HATPase_c"/>
    <property type="match status" value="1"/>
</dbReference>
<accession>A0A1M7Z9J3</accession>
<gene>
    <name evidence="11" type="ORF">SAMN02745172_00827</name>
</gene>
<dbReference type="PRINTS" id="PR00344">
    <property type="entry name" value="BCTRLSENSOR"/>
</dbReference>
<organism evidence="11 12">
    <name type="scientific">Pseudoxanthobacter soli DSM 19599</name>
    <dbReference type="NCBI Taxonomy" id="1123029"/>
    <lineage>
        <taxon>Bacteria</taxon>
        <taxon>Pseudomonadati</taxon>
        <taxon>Pseudomonadota</taxon>
        <taxon>Alphaproteobacteria</taxon>
        <taxon>Hyphomicrobiales</taxon>
        <taxon>Segnochrobactraceae</taxon>
        <taxon>Pseudoxanthobacter</taxon>
    </lineage>
</organism>
<evidence type="ECO:0000256" key="5">
    <source>
        <dbReference type="ARBA" id="ARBA00022741"/>
    </source>
</evidence>
<dbReference type="InterPro" id="IPR000014">
    <property type="entry name" value="PAS"/>
</dbReference>
<comment type="catalytic activity">
    <reaction evidence="1">
        <text>ATP + protein L-histidine = ADP + protein N-phospho-L-histidine.</text>
        <dbReference type="EC" id="2.7.13.3"/>
    </reaction>
</comment>
<evidence type="ECO:0000313" key="11">
    <source>
        <dbReference type="EMBL" id="SHO61603.1"/>
    </source>
</evidence>
<evidence type="ECO:0000256" key="7">
    <source>
        <dbReference type="ARBA" id="ARBA00022840"/>
    </source>
</evidence>
<sequence length="593" mass="64307">MLEWYGRSNPFYSLWNRSVRLGSRVIFASLLAVTVGLFAATMMLYSSLIQQRALLAVTVRTSGWVAYQAQLEYVKAMAALEHASHDSKPEALQQVVLRLELLSSRLAILYESEEGRMLPDIESYVPTLQAFEARLDALLAAAEGIAPGDAGTASTLRTWVNDLVPLGVLLQKLLMTSVAYNEELYARERELSTTTVVVPIVLIFLCGSALVSILLVQAARDRRHLREALAARAEESVTRRSLRAALDAMPAVIVIFDPADDRVSYVNPAAAELVDGCIEHFAWAQFITACKEQMSARGEVPWGAISAAVTLPKGEVASLRGAAREISWEGRNRVMLALADTTKIRDAELQVMQAAKLATLGEMASAIAHELNQPLAVINMAAANALRLVTGGAEPAAVVAKLNRIAEQVERARRITDQVRRHGRMPAQHAVPFALRAAILNAIGFVAEQYRLAGIRLEIAVDLPPDLLVRGEQTMFEQVIVNLLVNSRDALVELDGRETKPLARIAATTHADQITVTVDDNAGGIRADIMDRLFDPFTTTKPADKGTGLGLALSRTVVRDMQGTIDAANLGAGARFTIVLPVAGDTNRRGMVA</sequence>
<dbReference type="OrthoDB" id="9789238at2"/>
<dbReference type="GO" id="GO:0000155">
    <property type="term" value="F:phosphorelay sensor kinase activity"/>
    <property type="evidence" value="ECO:0007669"/>
    <property type="project" value="InterPro"/>
</dbReference>
<dbReference type="Gene3D" id="1.10.287.130">
    <property type="match status" value="1"/>
</dbReference>
<dbReference type="SUPFAM" id="SSF55785">
    <property type="entry name" value="PYP-like sensor domain (PAS domain)"/>
    <property type="match status" value="1"/>
</dbReference>
<dbReference type="EMBL" id="FRXO01000001">
    <property type="protein sequence ID" value="SHO61603.1"/>
    <property type="molecule type" value="Genomic_DNA"/>
</dbReference>
<dbReference type="InterPro" id="IPR036890">
    <property type="entry name" value="HATPase_C_sf"/>
</dbReference>
<name>A0A1M7Z9J3_9HYPH</name>
<dbReference type="GO" id="GO:0005524">
    <property type="term" value="F:ATP binding"/>
    <property type="evidence" value="ECO:0007669"/>
    <property type="project" value="UniProtKB-KW"/>
</dbReference>
<dbReference type="Pfam" id="PF13188">
    <property type="entry name" value="PAS_8"/>
    <property type="match status" value="1"/>
</dbReference>
<dbReference type="Pfam" id="PF02518">
    <property type="entry name" value="HATPase_c"/>
    <property type="match status" value="1"/>
</dbReference>
<evidence type="ECO:0000256" key="3">
    <source>
        <dbReference type="ARBA" id="ARBA00022553"/>
    </source>
</evidence>
<feature type="transmembrane region" description="Helical" evidence="9">
    <location>
        <begin position="196"/>
        <end position="216"/>
    </location>
</feature>
<feature type="transmembrane region" description="Helical" evidence="9">
    <location>
        <begin position="21"/>
        <end position="45"/>
    </location>
</feature>
<dbReference type="SUPFAM" id="SSF55874">
    <property type="entry name" value="ATPase domain of HSP90 chaperone/DNA topoisomerase II/histidine kinase"/>
    <property type="match status" value="1"/>
</dbReference>
<dbReference type="InterPro" id="IPR036097">
    <property type="entry name" value="HisK_dim/P_sf"/>
</dbReference>
<dbReference type="EC" id="2.7.13.3" evidence="2"/>
<dbReference type="InterPro" id="IPR035965">
    <property type="entry name" value="PAS-like_dom_sf"/>
</dbReference>
<evidence type="ECO:0000256" key="1">
    <source>
        <dbReference type="ARBA" id="ARBA00000085"/>
    </source>
</evidence>
<keyword evidence="8" id="KW-0902">Two-component regulatory system</keyword>
<dbReference type="PANTHER" id="PTHR43065:SF46">
    <property type="entry name" value="C4-DICARBOXYLATE TRANSPORT SENSOR PROTEIN DCTB"/>
    <property type="match status" value="1"/>
</dbReference>
<proteinExistence type="predicted"/>
<dbReference type="InterPro" id="IPR004358">
    <property type="entry name" value="Sig_transdc_His_kin-like_C"/>
</dbReference>
<protein>
    <recommendedName>
        <fullName evidence="2">histidine kinase</fullName>
        <ecNumber evidence="2">2.7.13.3</ecNumber>
    </recommendedName>
</protein>
<evidence type="ECO:0000256" key="4">
    <source>
        <dbReference type="ARBA" id="ARBA00022679"/>
    </source>
</evidence>
<dbReference type="InterPro" id="IPR003594">
    <property type="entry name" value="HATPase_dom"/>
</dbReference>
<dbReference type="Gene3D" id="3.30.450.20">
    <property type="entry name" value="PAS domain"/>
    <property type="match status" value="1"/>
</dbReference>
<dbReference type="AlphaFoldDB" id="A0A1M7Z9J3"/>
<dbReference type="InterPro" id="IPR005467">
    <property type="entry name" value="His_kinase_dom"/>
</dbReference>
<dbReference type="CDD" id="cd00082">
    <property type="entry name" value="HisKA"/>
    <property type="match status" value="1"/>
</dbReference>
<keyword evidence="9" id="KW-1133">Transmembrane helix</keyword>
<keyword evidence="6" id="KW-0418">Kinase</keyword>
<keyword evidence="5" id="KW-0547">Nucleotide-binding</keyword>
<keyword evidence="12" id="KW-1185">Reference proteome</keyword>
<evidence type="ECO:0000256" key="9">
    <source>
        <dbReference type="SAM" id="Phobius"/>
    </source>
</evidence>